<dbReference type="EMBL" id="CAJMWT010002516">
    <property type="protein sequence ID" value="CAE6445638.1"/>
    <property type="molecule type" value="Genomic_DNA"/>
</dbReference>
<evidence type="ECO:0000313" key="2">
    <source>
        <dbReference type="EMBL" id="CAE6445638.1"/>
    </source>
</evidence>
<feature type="compositionally biased region" description="Polar residues" evidence="1">
    <location>
        <begin position="205"/>
        <end position="215"/>
    </location>
</feature>
<evidence type="ECO:0000313" key="3">
    <source>
        <dbReference type="Proteomes" id="UP000663843"/>
    </source>
</evidence>
<accession>A0A8H3B1D7</accession>
<comment type="caution">
    <text evidence="2">The sequence shown here is derived from an EMBL/GenBank/DDBJ whole genome shotgun (WGS) entry which is preliminary data.</text>
</comment>
<reference evidence="2" key="1">
    <citation type="submission" date="2021-01" db="EMBL/GenBank/DDBJ databases">
        <authorList>
            <person name="Kaushik A."/>
        </authorList>
    </citation>
    <scope>NUCLEOTIDE SEQUENCE</scope>
    <source>
        <strain evidence="2">AG2-2IIIB</strain>
    </source>
</reference>
<feature type="region of interest" description="Disordered" evidence="1">
    <location>
        <begin position="169"/>
        <end position="215"/>
    </location>
</feature>
<sequence>MDFAASHNYWGVPRDDPTAKFIVIKPDELQQSPELFVSNNPEDGYDLTFQSLAEFEVWRQQEEEMHTIEFVRGDSHGSRSNPPRFKEHVKLVCARHSRRGRKQYVKKYPERVRKLPNRKIYGVGCPASICYKTYVDTSIVRVMYRREHSHPTGADNLVFTKRGRRILAQRNSSTPRALITPSPSISSGEFSSPNAPSCGFPPSPHTSHSDVASSQELEYSISPVYSTRSEEMGFDHAHAEFREPPSNHQLHEAQASYLPEYDGQAPICQPALHEYNSAPVFSPPLDLPAAHTTYDRWDRLAALFRSIHENALSFDQPQEPPEVLEEALIQLYLGINLMEAPANFRQGLASSGMMERSPTEVARVNHNWGLVHPVPLRNMCFTTPELFKEAFPAPMTPTEPRFR</sequence>
<proteinExistence type="predicted"/>
<feature type="compositionally biased region" description="Low complexity" evidence="1">
    <location>
        <begin position="181"/>
        <end position="193"/>
    </location>
</feature>
<organism evidence="2 3">
    <name type="scientific">Rhizoctonia solani</name>
    <dbReference type="NCBI Taxonomy" id="456999"/>
    <lineage>
        <taxon>Eukaryota</taxon>
        <taxon>Fungi</taxon>
        <taxon>Dikarya</taxon>
        <taxon>Basidiomycota</taxon>
        <taxon>Agaricomycotina</taxon>
        <taxon>Agaricomycetes</taxon>
        <taxon>Cantharellales</taxon>
        <taxon>Ceratobasidiaceae</taxon>
        <taxon>Rhizoctonia</taxon>
    </lineage>
</organism>
<name>A0A8H3B1D7_9AGAM</name>
<evidence type="ECO:0000256" key="1">
    <source>
        <dbReference type="SAM" id="MobiDB-lite"/>
    </source>
</evidence>
<dbReference type="Proteomes" id="UP000663843">
    <property type="component" value="Unassembled WGS sequence"/>
</dbReference>
<gene>
    <name evidence="2" type="ORF">RDB_LOCUS80360</name>
</gene>
<protein>
    <submittedName>
        <fullName evidence="2">Uncharacterized protein</fullName>
    </submittedName>
</protein>
<dbReference type="AlphaFoldDB" id="A0A8H3B1D7"/>